<keyword evidence="2" id="KW-0238">DNA-binding</keyword>
<dbReference type="PANTHER" id="PTHR33204">
    <property type="entry name" value="TRANSCRIPTIONAL REGULATOR, MARR FAMILY"/>
    <property type="match status" value="1"/>
</dbReference>
<keyword evidence="6" id="KW-1185">Reference proteome</keyword>
<evidence type="ECO:0000256" key="1">
    <source>
        <dbReference type="ARBA" id="ARBA00023015"/>
    </source>
</evidence>
<protein>
    <recommendedName>
        <fullName evidence="4">HTH hxlR-type domain-containing protein</fullName>
    </recommendedName>
</protein>
<evidence type="ECO:0000256" key="3">
    <source>
        <dbReference type="ARBA" id="ARBA00023163"/>
    </source>
</evidence>
<dbReference type="InterPro" id="IPR002577">
    <property type="entry name" value="HTH_HxlR"/>
</dbReference>
<feature type="domain" description="HTH hxlR-type" evidence="4">
    <location>
        <begin position="12"/>
        <end position="112"/>
    </location>
</feature>
<sequence>MTRKVPKVSEACLRGDEALAKAFSFLGKRWNAMILAIVGAGPIGFRDLSRTIGGISDSVLSDRLAELTRAGLLSRSVEQGPPVSVSYELTPVGLALMPALEQIAQWSHRHLS</sequence>
<evidence type="ECO:0000313" key="5">
    <source>
        <dbReference type="EMBL" id="GIJ65820.1"/>
    </source>
</evidence>
<proteinExistence type="predicted"/>
<evidence type="ECO:0000259" key="4">
    <source>
        <dbReference type="PROSITE" id="PS51118"/>
    </source>
</evidence>
<dbReference type="PANTHER" id="PTHR33204:SF37">
    <property type="entry name" value="HTH-TYPE TRANSCRIPTIONAL REGULATOR YODB"/>
    <property type="match status" value="1"/>
</dbReference>
<evidence type="ECO:0000313" key="6">
    <source>
        <dbReference type="Proteomes" id="UP000635606"/>
    </source>
</evidence>
<dbReference type="Proteomes" id="UP000635606">
    <property type="component" value="Unassembled WGS sequence"/>
</dbReference>
<dbReference type="PROSITE" id="PS51118">
    <property type="entry name" value="HTH_HXLR"/>
    <property type="match status" value="1"/>
</dbReference>
<dbReference type="Pfam" id="PF01638">
    <property type="entry name" value="HxlR"/>
    <property type="match status" value="1"/>
</dbReference>
<reference evidence="5" key="1">
    <citation type="submission" date="2021-01" db="EMBL/GenBank/DDBJ databases">
        <title>Whole genome shotgun sequence of Virgisporangium ochraceum NBRC 16418.</title>
        <authorList>
            <person name="Komaki H."/>
            <person name="Tamura T."/>
        </authorList>
    </citation>
    <scope>NUCLEOTIDE SEQUENCE</scope>
    <source>
        <strain evidence="5">NBRC 16418</strain>
    </source>
</reference>
<dbReference type="SUPFAM" id="SSF46785">
    <property type="entry name" value="Winged helix' DNA-binding domain"/>
    <property type="match status" value="1"/>
</dbReference>
<evidence type="ECO:0000256" key="2">
    <source>
        <dbReference type="ARBA" id="ARBA00023125"/>
    </source>
</evidence>
<name>A0A8J3ZPE7_9ACTN</name>
<comment type="caution">
    <text evidence="5">The sequence shown here is derived from an EMBL/GenBank/DDBJ whole genome shotgun (WGS) entry which is preliminary data.</text>
</comment>
<dbReference type="InterPro" id="IPR036388">
    <property type="entry name" value="WH-like_DNA-bd_sf"/>
</dbReference>
<dbReference type="InterPro" id="IPR036390">
    <property type="entry name" value="WH_DNA-bd_sf"/>
</dbReference>
<organism evidence="5 6">
    <name type="scientific">Virgisporangium ochraceum</name>
    <dbReference type="NCBI Taxonomy" id="65505"/>
    <lineage>
        <taxon>Bacteria</taxon>
        <taxon>Bacillati</taxon>
        <taxon>Actinomycetota</taxon>
        <taxon>Actinomycetes</taxon>
        <taxon>Micromonosporales</taxon>
        <taxon>Micromonosporaceae</taxon>
        <taxon>Virgisporangium</taxon>
    </lineage>
</organism>
<gene>
    <name evidence="5" type="ORF">Voc01_007370</name>
</gene>
<keyword evidence="1" id="KW-0805">Transcription regulation</keyword>
<dbReference type="AlphaFoldDB" id="A0A8J3ZPE7"/>
<dbReference type="EMBL" id="BOPH01000010">
    <property type="protein sequence ID" value="GIJ65820.1"/>
    <property type="molecule type" value="Genomic_DNA"/>
</dbReference>
<dbReference type="Gene3D" id="1.10.10.10">
    <property type="entry name" value="Winged helix-like DNA-binding domain superfamily/Winged helix DNA-binding domain"/>
    <property type="match status" value="1"/>
</dbReference>
<dbReference type="GO" id="GO:0003677">
    <property type="term" value="F:DNA binding"/>
    <property type="evidence" value="ECO:0007669"/>
    <property type="project" value="UniProtKB-KW"/>
</dbReference>
<accession>A0A8J3ZPE7</accession>
<keyword evidence="3" id="KW-0804">Transcription</keyword>